<evidence type="ECO:0000313" key="3">
    <source>
        <dbReference type="Proteomes" id="UP000427906"/>
    </source>
</evidence>
<protein>
    <recommendedName>
        <fullName evidence="4">DUF599 domain-containing protein</fullName>
    </recommendedName>
</protein>
<dbReference type="RefSeq" id="WP_155319641.1">
    <property type="nucleotide sequence ID" value="NZ_AP021874.1"/>
</dbReference>
<evidence type="ECO:0000313" key="2">
    <source>
        <dbReference type="EMBL" id="BBO71864.1"/>
    </source>
</evidence>
<proteinExistence type="predicted"/>
<sequence>MSIISLYETILVALTAVVFIVYHMRLYRKVRLAPLTTAIGITNHVGFMINTFQQNDSTVSAEAVTQVLNHGALHYTIGMRGFYLSVPIALWLFGPSWMLAGSLVLAAVLYRLDREA</sequence>
<organism evidence="2 3">
    <name type="scientific">Desulfosarcina alkanivorans</name>
    <dbReference type="NCBI Taxonomy" id="571177"/>
    <lineage>
        <taxon>Bacteria</taxon>
        <taxon>Pseudomonadati</taxon>
        <taxon>Thermodesulfobacteriota</taxon>
        <taxon>Desulfobacteria</taxon>
        <taxon>Desulfobacterales</taxon>
        <taxon>Desulfosarcinaceae</taxon>
        <taxon>Desulfosarcina</taxon>
    </lineage>
</organism>
<dbReference type="Pfam" id="PF04654">
    <property type="entry name" value="DUF599"/>
    <property type="match status" value="1"/>
</dbReference>
<dbReference type="PANTHER" id="PTHR31168:SF1">
    <property type="entry name" value="DUF599 FAMILY PROTEIN"/>
    <property type="match status" value="1"/>
</dbReference>
<reference evidence="2 3" key="1">
    <citation type="submission" date="2019-11" db="EMBL/GenBank/DDBJ databases">
        <title>Comparative genomics of hydrocarbon-degrading Desulfosarcina strains.</title>
        <authorList>
            <person name="Watanabe M."/>
            <person name="Kojima H."/>
            <person name="Fukui M."/>
        </authorList>
    </citation>
    <scope>NUCLEOTIDE SEQUENCE [LARGE SCALE GENOMIC DNA]</scope>
    <source>
        <strain evidence="2 3">PL12</strain>
    </source>
</reference>
<dbReference type="PANTHER" id="PTHR31168">
    <property type="entry name" value="OS02G0292800 PROTEIN"/>
    <property type="match status" value="1"/>
</dbReference>
<dbReference type="KEGG" id="dalk:DSCA_57940"/>
<dbReference type="InterPro" id="IPR006747">
    <property type="entry name" value="DUF599"/>
</dbReference>
<feature type="transmembrane region" description="Helical" evidence="1">
    <location>
        <begin position="6"/>
        <end position="24"/>
    </location>
</feature>
<keyword evidence="1" id="KW-1133">Transmembrane helix</keyword>
<dbReference type="Proteomes" id="UP000427906">
    <property type="component" value="Chromosome"/>
</dbReference>
<evidence type="ECO:0008006" key="4">
    <source>
        <dbReference type="Google" id="ProtNLM"/>
    </source>
</evidence>
<keyword evidence="1" id="KW-0472">Membrane</keyword>
<dbReference type="OrthoDB" id="5768130at2"/>
<name>A0A5K7Z052_9BACT</name>
<evidence type="ECO:0000256" key="1">
    <source>
        <dbReference type="SAM" id="Phobius"/>
    </source>
</evidence>
<accession>A0A5K7Z052</accession>
<gene>
    <name evidence="2" type="ORF">DSCA_57940</name>
</gene>
<dbReference type="EMBL" id="AP021874">
    <property type="protein sequence ID" value="BBO71864.1"/>
    <property type="molecule type" value="Genomic_DNA"/>
</dbReference>
<feature type="transmembrane region" description="Helical" evidence="1">
    <location>
        <begin position="88"/>
        <end position="110"/>
    </location>
</feature>
<keyword evidence="1" id="KW-0812">Transmembrane</keyword>
<keyword evidence="3" id="KW-1185">Reference proteome</keyword>
<dbReference type="AlphaFoldDB" id="A0A5K7Z052"/>